<feature type="compositionally biased region" description="Low complexity" evidence="1">
    <location>
        <begin position="338"/>
        <end position="481"/>
    </location>
</feature>
<feature type="compositionally biased region" description="Polar residues" evidence="1">
    <location>
        <begin position="215"/>
        <end position="231"/>
    </location>
</feature>
<name>A0A9D4BW54_DREPO</name>
<dbReference type="AlphaFoldDB" id="A0A9D4BW54"/>
<feature type="compositionally biased region" description="Low complexity" evidence="1">
    <location>
        <begin position="205"/>
        <end position="214"/>
    </location>
</feature>
<evidence type="ECO:0000313" key="3">
    <source>
        <dbReference type="EMBL" id="KAH3708408.1"/>
    </source>
</evidence>
<dbReference type="InterPro" id="IPR045860">
    <property type="entry name" value="Snake_toxin-like_sf"/>
</dbReference>
<feature type="compositionally biased region" description="Polar residues" evidence="1">
    <location>
        <begin position="292"/>
        <end position="303"/>
    </location>
</feature>
<feature type="compositionally biased region" description="Polar residues" evidence="1">
    <location>
        <begin position="316"/>
        <end position="337"/>
    </location>
</feature>
<feature type="region of interest" description="Disordered" evidence="1">
    <location>
        <begin position="136"/>
        <end position="569"/>
    </location>
</feature>
<keyword evidence="4" id="KW-1185">Reference proteome</keyword>
<feature type="compositionally biased region" description="Low complexity" evidence="1">
    <location>
        <begin position="514"/>
        <end position="537"/>
    </location>
</feature>
<evidence type="ECO:0000256" key="1">
    <source>
        <dbReference type="SAM" id="MobiDB-lite"/>
    </source>
</evidence>
<feature type="compositionally biased region" description="Pro residues" evidence="1">
    <location>
        <begin position="502"/>
        <end position="513"/>
    </location>
</feature>
<feature type="compositionally biased region" description="Basic and acidic residues" evidence="1">
    <location>
        <begin position="248"/>
        <end position="268"/>
    </location>
</feature>
<proteinExistence type="predicted"/>
<feature type="compositionally biased region" description="Low complexity" evidence="1">
    <location>
        <begin position="489"/>
        <end position="501"/>
    </location>
</feature>
<evidence type="ECO:0000313" key="4">
    <source>
        <dbReference type="Proteomes" id="UP000828390"/>
    </source>
</evidence>
<comment type="caution">
    <text evidence="3">The sequence shown here is derived from an EMBL/GenBank/DDBJ whole genome shotgun (WGS) entry which is preliminary data.</text>
</comment>
<dbReference type="CDD" id="cd00117">
    <property type="entry name" value="TFP"/>
    <property type="match status" value="1"/>
</dbReference>
<gene>
    <name evidence="3" type="ORF">DPMN_067858</name>
</gene>
<dbReference type="SUPFAM" id="SSF57302">
    <property type="entry name" value="Snake toxin-like"/>
    <property type="match status" value="1"/>
</dbReference>
<accession>A0A9D4BW54</accession>
<reference evidence="3" key="1">
    <citation type="journal article" date="2019" name="bioRxiv">
        <title>The Genome of the Zebra Mussel, Dreissena polymorpha: A Resource for Invasive Species Research.</title>
        <authorList>
            <person name="McCartney M.A."/>
            <person name="Auch B."/>
            <person name="Kono T."/>
            <person name="Mallez S."/>
            <person name="Zhang Y."/>
            <person name="Obille A."/>
            <person name="Becker A."/>
            <person name="Abrahante J.E."/>
            <person name="Garbe J."/>
            <person name="Badalamenti J.P."/>
            <person name="Herman A."/>
            <person name="Mangelson H."/>
            <person name="Liachko I."/>
            <person name="Sullivan S."/>
            <person name="Sone E.D."/>
            <person name="Koren S."/>
            <person name="Silverstein K.A.T."/>
            <person name="Beckman K.B."/>
            <person name="Gohl D.M."/>
        </authorList>
    </citation>
    <scope>NUCLEOTIDE SEQUENCE</scope>
    <source>
        <strain evidence="3">Duluth1</strain>
        <tissue evidence="3">Whole animal</tissue>
    </source>
</reference>
<organism evidence="3 4">
    <name type="scientific">Dreissena polymorpha</name>
    <name type="common">Zebra mussel</name>
    <name type="synonym">Mytilus polymorpha</name>
    <dbReference type="NCBI Taxonomy" id="45954"/>
    <lineage>
        <taxon>Eukaryota</taxon>
        <taxon>Metazoa</taxon>
        <taxon>Spiralia</taxon>
        <taxon>Lophotrochozoa</taxon>
        <taxon>Mollusca</taxon>
        <taxon>Bivalvia</taxon>
        <taxon>Autobranchia</taxon>
        <taxon>Heteroconchia</taxon>
        <taxon>Euheterodonta</taxon>
        <taxon>Imparidentia</taxon>
        <taxon>Neoheterodontei</taxon>
        <taxon>Myida</taxon>
        <taxon>Dreissenoidea</taxon>
        <taxon>Dreissenidae</taxon>
        <taxon>Dreissena</taxon>
    </lineage>
</organism>
<evidence type="ECO:0000256" key="2">
    <source>
        <dbReference type="SAM" id="SignalP"/>
    </source>
</evidence>
<feature type="compositionally biased region" description="Pro residues" evidence="1">
    <location>
        <begin position="194"/>
        <end position="204"/>
    </location>
</feature>
<dbReference type="EMBL" id="JAIWYP010000014">
    <property type="protein sequence ID" value="KAH3708408.1"/>
    <property type="molecule type" value="Genomic_DNA"/>
</dbReference>
<keyword evidence="2" id="KW-0732">Signal</keyword>
<feature type="signal peptide" evidence="2">
    <location>
        <begin position="1"/>
        <end position="19"/>
    </location>
</feature>
<sequence length="703" mass="75602">MSTSMIFIGLLIFEACSDASPTPIGESQTCFRCQNSALGEACNHTQTCSPDQGACISQISFTEDDLWVTRACAIRTICENSEKNNADECYWEDPVSYGFEGKCSFCCSLNDCNADLPANFRLLLDKSEDLSDTDVIRRLRAAPKPGGTTRPKPGGTTRPKPGGPKPDETTRPPTKTPPSSPKFTNQSATNQPSTYPPATNPPPTNQAQTNQPNTKTRVNNSLLTSPSNPTATKLPHKPTSDGVATHGDSGDRSSSESSKEGGRGDHSHNGKGCKCKGTQSIDVDVKIHIGRNQLNDGKSSSVGKSEHTDHGKHPNRPSNKTPTSQPHAHHSASTVKLSTAQPSTQQAATQPPSTTRQPNTQPTSTNPSATQTSSTNASTQQTTTLQVTTQSTIQQPTKQASTTQPSITQPETTQQSTSQPTTKPSTTQPPTTKPTTTQPSTTKPTTTQPTTTQPTPTQQPPTKQSTTQPSTSQSATTQQPTNQPPTIKPPATQQQTNKQPTTQPPTSQPPTTQPPSTQTPTTQQPTTQSPRTQPTKQSRASTLRPTAITLSTSTTSVKPISSTGKINTTPTLLATPQATRVAPTTEPPPFKLGSLTTHCHQCSGPIQICEQIHFSKPCLAPNNYCINRITNHLDGTKTVNRTCGNFDTCYRDWYLGTSDEDKCDVIKNNQHVDFQCTFCCIHDDCNVPLRPDDNNLYKPRMTG</sequence>
<feature type="compositionally biased region" description="Polar residues" evidence="1">
    <location>
        <begin position="538"/>
        <end position="567"/>
    </location>
</feature>
<protein>
    <submittedName>
        <fullName evidence="3">Uncharacterized protein</fullName>
    </submittedName>
</protein>
<feature type="compositionally biased region" description="Low complexity" evidence="1">
    <location>
        <begin position="143"/>
        <end position="160"/>
    </location>
</feature>
<feature type="chain" id="PRO_5038371548" evidence="2">
    <location>
        <begin position="20"/>
        <end position="703"/>
    </location>
</feature>
<reference evidence="3" key="2">
    <citation type="submission" date="2020-11" db="EMBL/GenBank/DDBJ databases">
        <authorList>
            <person name="McCartney M.A."/>
            <person name="Auch B."/>
            <person name="Kono T."/>
            <person name="Mallez S."/>
            <person name="Becker A."/>
            <person name="Gohl D.M."/>
            <person name="Silverstein K.A.T."/>
            <person name="Koren S."/>
            <person name="Bechman K.B."/>
            <person name="Herman A."/>
            <person name="Abrahante J.E."/>
            <person name="Garbe J."/>
        </authorList>
    </citation>
    <scope>NUCLEOTIDE SEQUENCE</scope>
    <source>
        <strain evidence="3">Duluth1</strain>
        <tissue evidence="3">Whole animal</tissue>
    </source>
</reference>
<dbReference type="Proteomes" id="UP000828390">
    <property type="component" value="Unassembled WGS sequence"/>
</dbReference>